<feature type="non-terminal residue" evidence="1">
    <location>
        <position position="1"/>
    </location>
</feature>
<sequence>STSITASYPSTCTYAKTCNQPTWTKDAKGNQADYTYDNTHGGVLTVTLPADQNGLRQRTYNTYTAYNTGNGTIYRLTRSETCGLTSAQLTLTACPADINTSVTLTDYGTSSTAPYTYKSNQPYQVTVRDNRASGYDSATTTYAYDKVGNVMSVDGPLSGTNDKSFTTYDANRRKIFEIGPIPGGTGVHRRVVHHWYDADGREWKTENGYSNTDATDGSGFVVVNFTRVTFDAAGRPGRTEVVQP</sequence>
<evidence type="ECO:0000313" key="2">
    <source>
        <dbReference type="Proteomes" id="UP000199150"/>
    </source>
</evidence>
<dbReference type="EMBL" id="FMTS01000019">
    <property type="protein sequence ID" value="SCW85428.1"/>
    <property type="molecule type" value="Genomic_DNA"/>
</dbReference>
<dbReference type="AlphaFoldDB" id="A0A1G4TVR8"/>
<evidence type="ECO:0008006" key="3">
    <source>
        <dbReference type="Google" id="ProtNLM"/>
    </source>
</evidence>
<name>A0A1G4TVR8_9CAUL</name>
<organism evidence="1 2">
    <name type="scientific">Asticcacaulis taihuensis</name>
    <dbReference type="NCBI Taxonomy" id="260084"/>
    <lineage>
        <taxon>Bacteria</taxon>
        <taxon>Pseudomonadati</taxon>
        <taxon>Pseudomonadota</taxon>
        <taxon>Alphaproteobacteria</taxon>
        <taxon>Caulobacterales</taxon>
        <taxon>Caulobacteraceae</taxon>
        <taxon>Asticcacaulis</taxon>
    </lineage>
</organism>
<gene>
    <name evidence="1" type="ORF">SAMN02927928_0228</name>
</gene>
<evidence type="ECO:0000313" key="1">
    <source>
        <dbReference type="EMBL" id="SCW85428.1"/>
    </source>
</evidence>
<dbReference type="Gene3D" id="2.180.10.10">
    <property type="entry name" value="RHS repeat-associated core"/>
    <property type="match status" value="1"/>
</dbReference>
<dbReference type="STRING" id="260084.SAMN02927928_0228"/>
<keyword evidence="2" id="KW-1185">Reference proteome</keyword>
<protein>
    <recommendedName>
        <fullName evidence="3">YD repeat-containing protein</fullName>
    </recommendedName>
</protein>
<reference evidence="2" key="1">
    <citation type="submission" date="2016-10" db="EMBL/GenBank/DDBJ databases">
        <authorList>
            <person name="Varghese N."/>
            <person name="Submissions S."/>
        </authorList>
    </citation>
    <scope>NUCLEOTIDE SEQUENCE [LARGE SCALE GENOMIC DNA]</scope>
    <source>
        <strain evidence="2">CGMCC 1.3431</strain>
    </source>
</reference>
<accession>A0A1G4TVR8</accession>
<proteinExistence type="predicted"/>
<dbReference type="Proteomes" id="UP000199150">
    <property type="component" value="Unassembled WGS sequence"/>
</dbReference>